<dbReference type="Proteomes" id="UP000501726">
    <property type="component" value="Chromosome"/>
</dbReference>
<evidence type="ECO:0000313" key="2">
    <source>
        <dbReference type="Proteomes" id="UP000501726"/>
    </source>
</evidence>
<reference evidence="2" key="1">
    <citation type="submission" date="2019-11" db="EMBL/GenBank/DDBJ databases">
        <title>Isolation and characterization of two novel species in the genus Thiomicrorhabdus.</title>
        <authorList>
            <person name="Mochizuki J."/>
            <person name="Kojima H."/>
            <person name="Fukui M."/>
        </authorList>
    </citation>
    <scope>NUCLEOTIDE SEQUENCE [LARGE SCALE GENOMIC DNA]</scope>
    <source>
        <strain evidence="2">aks77</strain>
    </source>
</reference>
<dbReference type="EMBL" id="AP021889">
    <property type="protein sequence ID" value="BBP46496.1"/>
    <property type="molecule type" value="Genomic_DNA"/>
</dbReference>
<name>A0A6F8PWM4_9GAMM</name>
<gene>
    <name evidence="1" type="ORF">THMIRHAS_18690</name>
</gene>
<dbReference type="AlphaFoldDB" id="A0A6F8PWM4"/>
<organism evidence="1 2">
    <name type="scientific">Thiosulfatimonas sediminis</name>
    <dbReference type="NCBI Taxonomy" id="2675054"/>
    <lineage>
        <taxon>Bacteria</taxon>
        <taxon>Pseudomonadati</taxon>
        <taxon>Pseudomonadota</taxon>
        <taxon>Gammaproteobacteria</taxon>
        <taxon>Thiotrichales</taxon>
        <taxon>Piscirickettsiaceae</taxon>
        <taxon>Thiosulfatimonas</taxon>
    </lineage>
</organism>
<sequence length="185" mass="20358">MVSSRTPGALKFSAGFYQVLGIGGWQLRPAFGVQSSELHPMTIEPACAMSEQTPVVLQDALPAPAVVQLASPVVLIGYGLHAFWQDEQALEWRLWVNIMQAFGWQEEQVVFVDSALLMSDDQVFASVEEVIGMGIERLLSMDEGHPINETLSEGVEILTVPNFEALLGDPYAKKSFYQQALKLFG</sequence>
<keyword evidence="2" id="KW-1185">Reference proteome</keyword>
<proteinExistence type="predicted"/>
<evidence type="ECO:0000313" key="1">
    <source>
        <dbReference type="EMBL" id="BBP46496.1"/>
    </source>
</evidence>
<dbReference type="KEGG" id="tse:THMIRHAS_18690"/>
<protein>
    <submittedName>
        <fullName evidence="1">Uncharacterized protein</fullName>
    </submittedName>
</protein>
<accession>A0A6F8PWM4</accession>